<evidence type="ECO:0000313" key="2">
    <source>
        <dbReference type="EMBL" id="EFF41305.1"/>
    </source>
</evidence>
<gene>
    <name evidence="2" type="ORF">MALL_0392</name>
</gene>
<dbReference type="OrthoDB" id="399723at2"/>
<keyword evidence="1" id="KW-0732">Signal</keyword>
<dbReference type="STRING" id="747682.MALL_0392"/>
<dbReference type="EMBL" id="ADNC01000027">
    <property type="protein sequence ID" value="EFF41305.1"/>
    <property type="molecule type" value="Genomic_DNA"/>
</dbReference>
<sequence length="814" mass="89451">MNKTKKLVITGLASASLLSALAVISCGSSTNGGSDNGSNTGTGSQSGQIDKNKEILLAVDGPQQGMYDHVVAEFAKSESYKLGYRIRLIKKDVFGALDTFVGHTDRNVVPDLFYAPQDRITDLAQRNVVSDLDTFDKSLFDDVLAVTGASSDEKTQARTFGTVVGANEGDKTFSPVRKLFGIRHNQEAIVLASTKELAGVKADMANDKTNTLEDLVKSGEAFIRLQDFWYGNGVLNAGIMGSNPSKMSNELITKILYSEKGKITSGFLKTNANHEAFKKGIAEAAKIYFPIWQAAYNTSDEAYKTTVWGKKGIEKGSLQKMLSNDMGAVQAEIWALMKQRKFNYAIVGTWDIQNALKSADAKSFVNIGETSKGNQYVQAAGSWSYLINARNNGAHPTRVKALKEILKLIFSKESYYQYFKTDSKVPFYLNSQSEVKKLQGAEATLPKQKLDAIMKEAGISSLEDLYKEYEKQAKSFDELKAYSANGWSVEKDPKNPLDSKNEEAAVNLDATKFKEIEASKVTEYNKNFGKTTGLRNAVAGILGVDLDKLKGNNEPWQVGFDILKEGLKFDAEAKDDKNKFLNSAKQTENSLHVRKIEKFIFGVDGDSQSDKDEFDNKVVAALKENKLAELKAEALTKAKQVSGWLAKTSVTEEVIKKAVDLYFNFNANRGLLIGFVNDYVKNAKFVKADKTKTNLSLQQVSEAIAEYEKSLAVDKVLNVVTSTKTIAEGGLGILKTGTRVDGSNPQFGSVAWGVWNDQTFGSKPFLIETPALKADNVTLQQFTDAVEEQLHNLYKQKIEAINSTSSGNIVLFTK</sequence>
<accession>D4XWN6</accession>
<evidence type="ECO:0008006" key="4">
    <source>
        <dbReference type="Google" id="ProtNLM"/>
    </source>
</evidence>
<dbReference type="Proteomes" id="UP000004757">
    <property type="component" value="Unassembled WGS sequence"/>
</dbReference>
<evidence type="ECO:0000256" key="1">
    <source>
        <dbReference type="SAM" id="SignalP"/>
    </source>
</evidence>
<keyword evidence="3" id="KW-1185">Reference proteome</keyword>
<dbReference type="RefSeq" id="WP_005683936.1">
    <property type="nucleotide sequence ID" value="NZ_ADNC01000027.1"/>
</dbReference>
<reference evidence="2 3" key="1">
    <citation type="submission" date="2010-03" db="EMBL/GenBank/DDBJ databases">
        <authorList>
            <person name="Glass J.I."/>
            <person name="Benders G.A."/>
            <person name="Durkin A.S."/>
            <person name="Farmerie W.G."/>
            <person name="Hlavinka K."/>
            <person name="Hostetler J."/>
            <person name="Jackson J."/>
            <person name="May M.A."/>
            <person name="Miller R.H."/>
            <person name="Paralanov V."/>
            <person name="Radune D."/>
            <person name="Szczypinski B."/>
            <person name="Brown D.R."/>
        </authorList>
    </citation>
    <scope>NUCLEOTIDE SEQUENCE [LARGE SCALE GENOMIC DNA]</scope>
    <source>
        <strain evidence="2 3">A21JP2</strain>
    </source>
</reference>
<feature type="chain" id="PRO_5003066430" description="Lipoprotein" evidence="1">
    <location>
        <begin position="23"/>
        <end position="814"/>
    </location>
</feature>
<evidence type="ECO:0000313" key="3">
    <source>
        <dbReference type="Proteomes" id="UP000004757"/>
    </source>
</evidence>
<feature type="signal peptide" evidence="1">
    <location>
        <begin position="1"/>
        <end position="22"/>
    </location>
</feature>
<dbReference type="PROSITE" id="PS51257">
    <property type="entry name" value="PROKAR_LIPOPROTEIN"/>
    <property type="match status" value="1"/>
</dbReference>
<dbReference type="Gene3D" id="3.40.190.10">
    <property type="entry name" value="Periplasmic binding protein-like II"/>
    <property type="match status" value="1"/>
</dbReference>
<organism evidence="2 3">
    <name type="scientific">Mycoplasmopsis alligatoris A21JP2</name>
    <dbReference type="NCBI Taxonomy" id="747682"/>
    <lineage>
        <taxon>Bacteria</taxon>
        <taxon>Bacillati</taxon>
        <taxon>Mycoplasmatota</taxon>
        <taxon>Mycoplasmoidales</taxon>
        <taxon>Metamycoplasmataceae</taxon>
        <taxon>Mycoplasmopsis</taxon>
    </lineage>
</organism>
<protein>
    <recommendedName>
        <fullName evidence="4">Lipoprotein</fullName>
    </recommendedName>
</protein>
<name>D4XWN6_9BACT</name>
<proteinExistence type="predicted"/>
<comment type="caution">
    <text evidence="2">The sequence shown here is derived from an EMBL/GenBank/DDBJ whole genome shotgun (WGS) entry which is preliminary data.</text>
</comment>
<dbReference type="AlphaFoldDB" id="D4XWN6"/>
<dbReference type="eggNOG" id="ENOG5030MDM">
    <property type="taxonomic scope" value="Bacteria"/>
</dbReference>